<evidence type="ECO:0000259" key="3">
    <source>
        <dbReference type="PROSITE" id="PS51371"/>
    </source>
</evidence>
<comment type="caution">
    <text evidence="4">The sequence shown here is derived from an EMBL/GenBank/DDBJ whole genome shotgun (WGS) entry which is preliminary data.</text>
</comment>
<dbReference type="SMART" id="SM00116">
    <property type="entry name" value="CBS"/>
    <property type="match status" value="2"/>
</dbReference>
<dbReference type="OrthoDB" id="9807125at2"/>
<dbReference type="PROSITE" id="PS51371">
    <property type="entry name" value="CBS"/>
    <property type="match status" value="2"/>
</dbReference>
<reference evidence="4 5" key="1">
    <citation type="submission" date="2017-01" db="EMBL/GenBank/DDBJ databases">
        <title>Genome sequencing of Rhodoferax fermentans JCM 7819.</title>
        <authorList>
            <person name="Kim Y.J."/>
            <person name="Farh M.E.-A."/>
            <person name="Yang D.-C."/>
        </authorList>
    </citation>
    <scope>NUCLEOTIDE SEQUENCE [LARGE SCALE GENOMIC DNA]</scope>
    <source>
        <strain evidence="4 5">JCM 7819</strain>
    </source>
</reference>
<dbReference type="Gene3D" id="3.10.580.10">
    <property type="entry name" value="CBS-domain"/>
    <property type="match status" value="1"/>
</dbReference>
<keyword evidence="2" id="KW-0129">CBS domain</keyword>
<organism evidence="4 5">
    <name type="scientific">Rhodoferax fermentans</name>
    <dbReference type="NCBI Taxonomy" id="28066"/>
    <lineage>
        <taxon>Bacteria</taxon>
        <taxon>Pseudomonadati</taxon>
        <taxon>Pseudomonadota</taxon>
        <taxon>Betaproteobacteria</taxon>
        <taxon>Burkholderiales</taxon>
        <taxon>Comamonadaceae</taxon>
        <taxon>Rhodoferax</taxon>
    </lineage>
</organism>
<dbReference type="InterPro" id="IPR046342">
    <property type="entry name" value="CBS_dom_sf"/>
</dbReference>
<sequence length="147" mass="16119">MPERTVSQSMAQRHVISVLPTATVHAAACVMMRTNSSSVLVIDTNKTMLGIVTERDMINRVLAKTVDPSRTTVAEVMTRSPHCVNPETKVADAVLMMIERGFRHLPVVSTDSHKILGVFCLRDALPREVHAAVNLAEFNEQVNDALG</sequence>
<gene>
    <name evidence="4" type="ORF">RF819_10880</name>
</gene>
<dbReference type="PANTHER" id="PTHR48108:SF26">
    <property type="entry name" value="CBS DOMAIN-CONTAINING PROTEIN DDB_G0289609"/>
    <property type="match status" value="1"/>
</dbReference>
<keyword evidence="5" id="KW-1185">Reference proteome</keyword>
<dbReference type="PANTHER" id="PTHR48108">
    <property type="entry name" value="CBS DOMAIN-CONTAINING PROTEIN CBSX2, CHLOROPLASTIC"/>
    <property type="match status" value="1"/>
</dbReference>
<dbReference type="RefSeq" id="WP_078364998.1">
    <property type="nucleotide sequence ID" value="NZ_MTJN01000002.1"/>
</dbReference>
<name>A0A1T1ASU9_RHOFE</name>
<dbReference type="EMBL" id="MTJN01000002">
    <property type="protein sequence ID" value="OOV07166.1"/>
    <property type="molecule type" value="Genomic_DNA"/>
</dbReference>
<dbReference type="Pfam" id="PF00571">
    <property type="entry name" value="CBS"/>
    <property type="match status" value="2"/>
</dbReference>
<feature type="domain" description="CBS" evidence="3">
    <location>
        <begin position="10"/>
        <end position="69"/>
    </location>
</feature>
<dbReference type="STRING" id="28066.RF819_10880"/>
<accession>A0A1T1ASU9</accession>
<dbReference type="InterPro" id="IPR000644">
    <property type="entry name" value="CBS_dom"/>
</dbReference>
<evidence type="ECO:0000256" key="2">
    <source>
        <dbReference type="PROSITE-ProRule" id="PRU00703"/>
    </source>
</evidence>
<evidence type="ECO:0000256" key="1">
    <source>
        <dbReference type="ARBA" id="ARBA00022737"/>
    </source>
</evidence>
<dbReference type="SUPFAM" id="SSF54631">
    <property type="entry name" value="CBS-domain pair"/>
    <property type="match status" value="1"/>
</dbReference>
<protein>
    <submittedName>
        <fullName evidence="4">Signal transduction protein</fullName>
    </submittedName>
</protein>
<evidence type="ECO:0000313" key="5">
    <source>
        <dbReference type="Proteomes" id="UP000190750"/>
    </source>
</evidence>
<keyword evidence="1" id="KW-0677">Repeat</keyword>
<dbReference type="Proteomes" id="UP000190750">
    <property type="component" value="Unassembled WGS sequence"/>
</dbReference>
<dbReference type="AlphaFoldDB" id="A0A1T1ASU9"/>
<feature type="domain" description="CBS" evidence="3">
    <location>
        <begin position="77"/>
        <end position="137"/>
    </location>
</feature>
<dbReference type="InterPro" id="IPR051462">
    <property type="entry name" value="CBS_domain-containing"/>
</dbReference>
<proteinExistence type="predicted"/>
<evidence type="ECO:0000313" key="4">
    <source>
        <dbReference type="EMBL" id="OOV07166.1"/>
    </source>
</evidence>